<dbReference type="Proteomes" id="UP000664265">
    <property type="component" value="Unassembled WGS sequence"/>
</dbReference>
<reference evidence="2 3" key="1">
    <citation type="submission" date="2021-01" db="EMBL/GenBank/DDBJ databases">
        <title>Prevotella A2931 sp. nov.</title>
        <authorList>
            <person name="Buhl M."/>
            <person name="Oberhettinger P."/>
        </authorList>
    </citation>
    <scope>NUCLEOTIDE SEQUENCE [LARGE SCALE GENOMIC DNA]</scope>
    <source>
        <strain evidence="2 3">A2931</strain>
    </source>
</reference>
<dbReference type="EMBL" id="JAERMS010000013">
    <property type="protein sequence ID" value="MBO1363306.1"/>
    <property type="molecule type" value="Genomic_DNA"/>
</dbReference>
<dbReference type="PANTHER" id="PTHR40588:SF1">
    <property type="entry name" value="MRNA INTERFERASE TOXIN YAFQ"/>
    <property type="match status" value="1"/>
</dbReference>
<dbReference type="PIRSF" id="PIRSF006156">
    <property type="entry name" value="YafQ"/>
    <property type="match status" value="1"/>
</dbReference>
<evidence type="ECO:0000313" key="3">
    <source>
        <dbReference type="Proteomes" id="UP000664265"/>
    </source>
</evidence>
<protein>
    <submittedName>
        <fullName evidence="2">Type II toxin-antitoxin system YafQ family toxin</fullName>
    </submittedName>
</protein>
<sequence length="101" mass="11880">MREIVYTGQYKRDLKRARKRRMPEDDLNEGIRLLAEDKPLPAERRDHALTGEFSGLRECHIHPDWLLVYSKEDVISAEKESVEKELHILILIRTGTHADLF</sequence>
<dbReference type="SUPFAM" id="SSF143011">
    <property type="entry name" value="RelE-like"/>
    <property type="match status" value="1"/>
</dbReference>
<keyword evidence="1" id="KW-1277">Toxin-antitoxin system</keyword>
<accession>A0ABS3M5B5</accession>
<dbReference type="RefSeq" id="WP_107580917.1">
    <property type="nucleotide sequence ID" value="NZ_JAERMS010000013.1"/>
</dbReference>
<dbReference type="InterPro" id="IPR004386">
    <property type="entry name" value="Toxin_YafQ-like"/>
</dbReference>
<dbReference type="PANTHER" id="PTHR40588">
    <property type="entry name" value="MRNA INTERFERASE TOXIN YAFQ"/>
    <property type="match status" value="1"/>
</dbReference>
<proteinExistence type="predicted"/>
<comment type="caution">
    <text evidence="2">The sequence shown here is derived from an EMBL/GenBank/DDBJ whole genome shotgun (WGS) entry which is preliminary data.</text>
</comment>
<evidence type="ECO:0000256" key="1">
    <source>
        <dbReference type="ARBA" id="ARBA00022649"/>
    </source>
</evidence>
<dbReference type="NCBIfam" id="TIGR02385">
    <property type="entry name" value="RelE_StbE"/>
    <property type="match status" value="1"/>
</dbReference>
<name>A0ABS3M5B5_9BACT</name>
<dbReference type="Gene3D" id="3.30.2310.20">
    <property type="entry name" value="RelE-like"/>
    <property type="match status" value="1"/>
</dbReference>
<dbReference type="InterPro" id="IPR035093">
    <property type="entry name" value="RelE/ParE_toxin_dom_sf"/>
</dbReference>
<dbReference type="InterPro" id="IPR007712">
    <property type="entry name" value="RelE/ParE_toxin"/>
</dbReference>
<dbReference type="Pfam" id="PF15738">
    <property type="entry name" value="YafQ_toxin"/>
    <property type="match status" value="1"/>
</dbReference>
<evidence type="ECO:0000313" key="2">
    <source>
        <dbReference type="EMBL" id="MBO1363306.1"/>
    </source>
</evidence>
<organism evidence="2 3">
    <name type="scientific">Prevotella illustrans</name>
    <dbReference type="NCBI Taxonomy" id="2800387"/>
    <lineage>
        <taxon>Bacteria</taxon>
        <taxon>Pseudomonadati</taxon>
        <taxon>Bacteroidota</taxon>
        <taxon>Bacteroidia</taxon>
        <taxon>Bacteroidales</taxon>
        <taxon>Prevotellaceae</taxon>
        <taxon>Prevotella</taxon>
    </lineage>
</organism>
<keyword evidence="3" id="KW-1185">Reference proteome</keyword>
<gene>
    <name evidence="2" type="ORF">JHU38_05890</name>
</gene>